<accession>A0A3T1CHD8</accession>
<keyword evidence="2" id="KW-1185">Reference proteome</keyword>
<protein>
    <submittedName>
        <fullName evidence="1">Uncharacterized protein</fullName>
    </submittedName>
</protein>
<dbReference type="AlphaFoldDB" id="A0A3T1CHD8"/>
<proteinExistence type="predicted"/>
<reference evidence="1 2" key="1">
    <citation type="submission" date="2019-01" db="EMBL/GenBank/DDBJ databases">
        <title>Complete genome sequence of Erythrobacter flavus KJ5.</title>
        <authorList>
            <person name="Kanesaki Y."/>
            <person name="Brotosudarmo T."/>
            <person name="Moriuchi R."/>
            <person name="Awai K."/>
        </authorList>
    </citation>
    <scope>NUCLEOTIDE SEQUENCE [LARGE SCALE GENOMIC DNA]</scope>
    <source>
        <strain evidence="1 2">KJ5</strain>
    </source>
</reference>
<dbReference type="EMBL" id="AP019389">
    <property type="protein sequence ID" value="BBI20405.1"/>
    <property type="molecule type" value="Genomic_DNA"/>
</dbReference>
<organism evidence="1 2">
    <name type="scientific">Qipengyuania flava</name>
    <dbReference type="NCBI Taxonomy" id="192812"/>
    <lineage>
        <taxon>Bacteria</taxon>
        <taxon>Pseudomonadati</taxon>
        <taxon>Pseudomonadota</taxon>
        <taxon>Alphaproteobacteria</taxon>
        <taxon>Sphingomonadales</taxon>
        <taxon>Erythrobacteraceae</taxon>
        <taxon>Qipengyuania</taxon>
    </lineage>
</organism>
<name>A0A3T1CHD8_9SPHN</name>
<dbReference type="RefSeq" id="WP_172603151.1">
    <property type="nucleotide sequence ID" value="NZ_AP019389.1"/>
</dbReference>
<evidence type="ECO:0000313" key="1">
    <source>
        <dbReference type="EMBL" id="BBI20405.1"/>
    </source>
</evidence>
<sequence>MQGTGIDLDSLPELDLAAGLFGSAPWASGGDDVIGIIVYLYDHMQIEMLL</sequence>
<gene>
    <name evidence="1" type="ORF">EKJ_12520</name>
</gene>
<dbReference type="Proteomes" id="UP000290057">
    <property type="component" value="Chromosome"/>
</dbReference>
<evidence type="ECO:0000313" key="2">
    <source>
        <dbReference type="Proteomes" id="UP000290057"/>
    </source>
</evidence>